<name>A0A834RZA5_9PLEO</name>
<organism evidence="1 2">
    <name type="scientific">Pyrenophora tritici-repentis</name>
    <dbReference type="NCBI Taxonomy" id="45151"/>
    <lineage>
        <taxon>Eukaryota</taxon>
        <taxon>Fungi</taxon>
        <taxon>Dikarya</taxon>
        <taxon>Ascomycota</taxon>
        <taxon>Pezizomycotina</taxon>
        <taxon>Dothideomycetes</taxon>
        <taxon>Pleosporomycetidae</taxon>
        <taxon>Pleosporales</taxon>
        <taxon>Pleosporineae</taxon>
        <taxon>Pleosporaceae</taxon>
        <taxon>Pyrenophora</taxon>
    </lineage>
</organism>
<dbReference type="Proteomes" id="UP000245464">
    <property type="component" value="Chromosome 3"/>
</dbReference>
<evidence type="ECO:0000313" key="2">
    <source>
        <dbReference type="Proteomes" id="UP000245464"/>
    </source>
</evidence>
<dbReference type="RefSeq" id="XP_065963115.1">
    <property type="nucleotide sequence ID" value="XM_066106177.1"/>
</dbReference>
<proteinExistence type="predicted"/>
<dbReference type="KEGG" id="ptrr:90955816"/>
<reference evidence="1" key="1">
    <citation type="journal article" date="2018" name="BMC Genomics">
        <title>Comparative genomics of the wheat fungal pathogen Pyrenophora tritici-repentis reveals chromosomal variations and genome plasticity.</title>
        <authorList>
            <person name="Moolhuijzen P."/>
            <person name="See P.T."/>
            <person name="Hane J.K."/>
            <person name="Shi G."/>
            <person name="Liu Z."/>
            <person name="Oliver R.P."/>
            <person name="Moffat C.S."/>
        </authorList>
    </citation>
    <scope>NUCLEOTIDE SEQUENCE [LARGE SCALE GENOMIC DNA]</scope>
    <source>
        <strain evidence="1">M4</strain>
    </source>
</reference>
<evidence type="ECO:0000313" key="1">
    <source>
        <dbReference type="EMBL" id="KAF7572624.1"/>
    </source>
</evidence>
<dbReference type="AlphaFoldDB" id="A0A834RZA5"/>
<dbReference type="GeneID" id="90955816"/>
<protein>
    <submittedName>
        <fullName evidence="1">Uncharacterized protein</fullName>
    </submittedName>
</protein>
<sequence>MYGTQVLVSAVPNAPFGSSAALVSLMENDITDMAVQGVSGTLFFFGTWERATYKSDRIVPVWCLGPLLTSPTACQTW</sequence>
<accession>A0A834RZA5</accession>
<dbReference type="EMBL" id="NQIK02000003">
    <property type="protein sequence ID" value="KAF7572624.1"/>
    <property type="molecule type" value="Genomic_DNA"/>
</dbReference>
<gene>
    <name evidence="1" type="ORF">PtrM4_075290</name>
</gene>
<comment type="caution">
    <text evidence="1">The sequence shown here is derived from an EMBL/GenBank/DDBJ whole genome shotgun (WGS) entry which is preliminary data.</text>
</comment>